<accession>R2PE46</accession>
<protein>
    <submittedName>
        <fullName evidence="1">Uncharacterized protein</fullName>
    </submittedName>
</protein>
<dbReference type="HOGENOM" id="CLU_3427420_0_0_9"/>
<dbReference type="AlphaFoldDB" id="R2PE46"/>
<dbReference type="EMBL" id="AJAL01000002">
    <property type="protein sequence ID" value="EOH81473.1"/>
    <property type="molecule type" value="Genomic_DNA"/>
</dbReference>
<proteinExistence type="predicted"/>
<dbReference type="Proteomes" id="UP000013877">
    <property type="component" value="Unassembled WGS sequence"/>
</dbReference>
<comment type="caution">
    <text evidence="1">The sequence shown here is derived from an EMBL/GenBank/DDBJ whole genome shotgun (WGS) entry which is preliminary data.</text>
</comment>
<sequence length="21" mass="2597">MVYGMKIKLIFQFLKNDYITM</sequence>
<feature type="non-terminal residue" evidence="1">
    <location>
        <position position="21"/>
    </location>
</feature>
<name>R2PE46_9ENTE</name>
<evidence type="ECO:0000313" key="1">
    <source>
        <dbReference type="EMBL" id="EOH81473.1"/>
    </source>
</evidence>
<organism evidence="1 2">
    <name type="scientific">Enterococcus raffinosus ATCC 49464</name>
    <dbReference type="NCBI Taxonomy" id="1158602"/>
    <lineage>
        <taxon>Bacteria</taxon>
        <taxon>Bacillati</taxon>
        <taxon>Bacillota</taxon>
        <taxon>Bacilli</taxon>
        <taxon>Lactobacillales</taxon>
        <taxon>Enterococcaceae</taxon>
        <taxon>Enterococcus</taxon>
    </lineage>
</organism>
<gene>
    <name evidence="1" type="ORF">UAK_00996</name>
</gene>
<evidence type="ECO:0000313" key="2">
    <source>
        <dbReference type="Proteomes" id="UP000013877"/>
    </source>
</evidence>
<reference evidence="1 2" key="1">
    <citation type="submission" date="2013-02" db="EMBL/GenBank/DDBJ databases">
        <title>The Genome Sequence of Enterococcus raffinosus ATCC_49464.</title>
        <authorList>
            <consortium name="The Broad Institute Genome Sequencing Platform"/>
            <consortium name="The Broad Institute Genome Sequencing Center for Infectious Disease"/>
            <person name="Earl A.M."/>
            <person name="Gilmore M.S."/>
            <person name="Lebreton F."/>
            <person name="Walker B."/>
            <person name="Young S.K."/>
            <person name="Zeng Q."/>
            <person name="Gargeya S."/>
            <person name="Fitzgerald M."/>
            <person name="Haas B."/>
            <person name="Abouelleil A."/>
            <person name="Alvarado L."/>
            <person name="Arachchi H.M."/>
            <person name="Berlin A.M."/>
            <person name="Chapman S.B."/>
            <person name="Dewar J."/>
            <person name="Goldberg J."/>
            <person name="Griggs A."/>
            <person name="Gujja S."/>
            <person name="Hansen M."/>
            <person name="Howarth C."/>
            <person name="Imamovic A."/>
            <person name="Larimer J."/>
            <person name="McCowan C."/>
            <person name="Murphy C."/>
            <person name="Neiman D."/>
            <person name="Pearson M."/>
            <person name="Priest M."/>
            <person name="Roberts A."/>
            <person name="Saif S."/>
            <person name="Shea T."/>
            <person name="Sisk P."/>
            <person name="Sykes S."/>
            <person name="Wortman J."/>
            <person name="Nusbaum C."/>
            <person name="Birren B."/>
        </authorList>
    </citation>
    <scope>NUCLEOTIDE SEQUENCE [LARGE SCALE GENOMIC DNA]</scope>
    <source>
        <strain evidence="1 2">ATCC 49464</strain>
    </source>
</reference>